<feature type="transmembrane region" description="Helical" evidence="1">
    <location>
        <begin position="39"/>
        <end position="57"/>
    </location>
</feature>
<sequence length="199" mass="20499">MSTPTGFKRRLASELSAMATDPAPAAATRAPARRFRVRFAVAAVAAAAATAVVVPTLSGSGASPAYAVTKQDDGSLVLRLDRPEGLPGLQKQLKEMGVRAAALEGDENCPTGAPPHAPWATAGYAMTVSSDPWSAVIHPELIPDDTVLPNGKRVKGATLLIVAEFGKDHTTKGVSFRLVEKVPECSVPGIGAGGPNAHM</sequence>
<dbReference type="RefSeq" id="WP_137979468.1">
    <property type="nucleotide sequence ID" value="NZ_BAAASO010000016.1"/>
</dbReference>
<dbReference type="Proteomes" id="UP000301309">
    <property type="component" value="Unassembled WGS sequence"/>
</dbReference>
<protein>
    <submittedName>
        <fullName evidence="2">Uncharacterized protein</fullName>
    </submittedName>
</protein>
<reference evidence="2 3" key="1">
    <citation type="journal article" date="2020" name="Int. J. Syst. Evol. Microbiol.">
        <title>Reclassification of Streptomyces castelarensis and Streptomyces sporoclivatus as later heterotypic synonyms of Streptomyces antimycoticus.</title>
        <authorList>
            <person name="Komaki H."/>
            <person name="Tamura T."/>
        </authorList>
    </citation>
    <scope>NUCLEOTIDE SEQUENCE [LARGE SCALE GENOMIC DNA]</scope>
    <source>
        <strain evidence="2 3">NBRC 13459</strain>
    </source>
</reference>
<dbReference type="OrthoDB" id="4236687at2"/>
<evidence type="ECO:0000313" key="2">
    <source>
        <dbReference type="EMBL" id="GDY56457.1"/>
    </source>
</evidence>
<dbReference type="EMBL" id="BJHW01000001">
    <property type="protein sequence ID" value="GDY56457.1"/>
    <property type="molecule type" value="Genomic_DNA"/>
</dbReference>
<evidence type="ECO:0000256" key="1">
    <source>
        <dbReference type="SAM" id="Phobius"/>
    </source>
</evidence>
<comment type="caution">
    <text evidence="2">The sequence shown here is derived from an EMBL/GenBank/DDBJ whole genome shotgun (WGS) entry which is preliminary data.</text>
</comment>
<keyword evidence="1" id="KW-0472">Membrane</keyword>
<keyword evidence="1" id="KW-1133">Transmembrane helix</keyword>
<keyword evidence="1" id="KW-0812">Transmembrane</keyword>
<keyword evidence="3" id="KW-1185">Reference proteome</keyword>
<dbReference type="AlphaFoldDB" id="A0A4D4LCZ9"/>
<name>A0A4D4LCZ9_STRVO</name>
<organism evidence="2 3">
    <name type="scientific">Streptomyces violaceusniger</name>
    <dbReference type="NCBI Taxonomy" id="68280"/>
    <lineage>
        <taxon>Bacteria</taxon>
        <taxon>Bacillati</taxon>
        <taxon>Actinomycetota</taxon>
        <taxon>Actinomycetes</taxon>
        <taxon>Kitasatosporales</taxon>
        <taxon>Streptomycetaceae</taxon>
        <taxon>Streptomyces</taxon>
        <taxon>Streptomyces violaceusniger group</taxon>
    </lineage>
</organism>
<accession>A0A4D4LCZ9</accession>
<proteinExistence type="predicted"/>
<evidence type="ECO:0000313" key="3">
    <source>
        <dbReference type="Proteomes" id="UP000301309"/>
    </source>
</evidence>
<gene>
    <name evidence="2" type="ORF">SVIO_070800</name>
</gene>